<comment type="caution">
    <text evidence="7">The sequence shown here is derived from an EMBL/GenBank/DDBJ whole genome shotgun (WGS) entry which is preliminary data.</text>
</comment>
<feature type="domain" description="Heat-inducible transcription repressor HrcA C-terminal" evidence="6">
    <location>
        <begin position="114"/>
        <end position="322"/>
    </location>
</feature>
<dbReference type="Gene3D" id="1.10.10.10">
    <property type="entry name" value="Winged helix-like DNA-binding domain superfamily/Winged helix DNA-binding domain"/>
    <property type="match status" value="1"/>
</dbReference>
<evidence type="ECO:0000256" key="5">
    <source>
        <dbReference type="HAMAP-Rule" id="MF_00081"/>
    </source>
</evidence>
<dbReference type="GO" id="GO:0045892">
    <property type="term" value="P:negative regulation of DNA-templated transcription"/>
    <property type="evidence" value="ECO:0007669"/>
    <property type="project" value="UniProtKB-UniRule"/>
</dbReference>
<dbReference type="Proteomes" id="UP000317366">
    <property type="component" value="Unassembled WGS sequence"/>
</dbReference>
<dbReference type="Gene3D" id="3.30.450.40">
    <property type="match status" value="1"/>
</dbReference>
<gene>
    <name evidence="5 7" type="primary">hrcA</name>
    <name evidence="7" type="ORF">E6K74_12460</name>
    <name evidence="8" type="ORF">E6K77_00260</name>
</gene>
<dbReference type="SUPFAM" id="SSF46785">
    <property type="entry name" value="Winged helix' DNA-binding domain"/>
    <property type="match status" value="1"/>
</dbReference>
<sequence>MPRPSLDERHRRILKFVVESHVMRAEPVGSQYVRMAYHLSISPATIRGAMKRLEGEGLLDHPHTSAGRIPTEAGYRYYVDSLMEPEPITPATKRVLDKALDCRAPAAEDLQGLATRVLAKSSGQLAMVAVRSWAELPIQSLNLVALEEGVLLLAIGERGSSTTWRPSGVADAATIRLAERWITGRLPLRDPAACAALARAARREAPAAAVPLIAEVLHRAGKLLESLRRPDVRIGGAENIASQPEFQSADRLRGLVALLAEPGPLTRAMDAFMGAGGARVTIGRELGEGAMRACSLVGTGIASGRFHGSLGVLGPVRMPYPRLLSLVSYVGGRLAEFA</sequence>
<comment type="similarity">
    <text evidence="5">Belongs to the HrcA family.</text>
</comment>
<keyword evidence="4 5" id="KW-0804">Transcription</keyword>
<organism evidence="7 10">
    <name type="scientific">Eiseniibacteriota bacterium</name>
    <dbReference type="NCBI Taxonomy" id="2212470"/>
    <lineage>
        <taxon>Bacteria</taxon>
        <taxon>Candidatus Eiseniibacteriota</taxon>
    </lineage>
</organism>
<dbReference type="InterPro" id="IPR021153">
    <property type="entry name" value="HrcA_C"/>
</dbReference>
<reference evidence="9 10" key="1">
    <citation type="journal article" date="2019" name="Nat. Microbiol.">
        <title>Mediterranean grassland soil C-N compound turnover is dependent on rainfall and depth, and is mediated by genomically divergent microorganisms.</title>
        <authorList>
            <person name="Diamond S."/>
            <person name="Andeer P.F."/>
            <person name="Li Z."/>
            <person name="Crits-Christoph A."/>
            <person name="Burstein D."/>
            <person name="Anantharaman K."/>
            <person name="Lane K.R."/>
            <person name="Thomas B.C."/>
            <person name="Pan C."/>
            <person name="Northen T.R."/>
            <person name="Banfield J.F."/>
        </authorList>
    </citation>
    <scope>NUCLEOTIDE SEQUENCE [LARGE SCALE GENOMIC DNA]</scope>
    <source>
        <strain evidence="7">WS_4</strain>
        <strain evidence="8">WS_7</strain>
    </source>
</reference>
<evidence type="ECO:0000313" key="10">
    <source>
        <dbReference type="Proteomes" id="UP000319829"/>
    </source>
</evidence>
<dbReference type="InterPro" id="IPR029016">
    <property type="entry name" value="GAF-like_dom_sf"/>
</dbReference>
<dbReference type="PIRSF" id="PIRSF005485">
    <property type="entry name" value="HrcA"/>
    <property type="match status" value="1"/>
</dbReference>
<evidence type="ECO:0000313" key="8">
    <source>
        <dbReference type="EMBL" id="TMQ67048.1"/>
    </source>
</evidence>
<dbReference type="NCBIfam" id="TIGR00331">
    <property type="entry name" value="hrcA"/>
    <property type="match status" value="1"/>
</dbReference>
<dbReference type="SUPFAM" id="SSF55781">
    <property type="entry name" value="GAF domain-like"/>
    <property type="match status" value="1"/>
</dbReference>
<evidence type="ECO:0000313" key="7">
    <source>
        <dbReference type="EMBL" id="TMQ52362.1"/>
    </source>
</evidence>
<dbReference type="InterPro" id="IPR036390">
    <property type="entry name" value="WH_DNA-bd_sf"/>
</dbReference>
<accession>A0A538SLX6</accession>
<keyword evidence="3 5" id="KW-0346">Stress response</keyword>
<evidence type="ECO:0000313" key="9">
    <source>
        <dbReference type="Proteomes" id="UP000317366"/>
    </source>
</evidence>
<evidence type="ECO:0000256" key="4">
    <source>
        <dbReference type="ARBA" id="ARBA00023163"/>
    </source>
</evidence>
<dbReference type="GO" id="GO:0003677">
    <property type="term" value="F:DNA binding"/>
    <property type="evidence" value="ECO:0007669"/>
    <property type="project" value="InterPro"/>
</dbReference>
<dbReference type="HAMAP" id="MF_00081">
    <property type="entry name" value="HrcA"/>
    <property type="match status" value="1"/>
</dbReference>
<name>A0A538SLX6_UNCEI</name>
<keyword evidence="2 5" id="KW-0805">Transcription regulation</keyword>
<dbReference type="AlphaFoldDB" id="A0A538SLX6"/>
<keyword evidence="1 5" id="KW-0678">Repressor</keyword>
<protein>
    <recommendedName>
        <fullName evidence="5">Heat-inducible transcription repressor HrcA</fullName>
    </recommendedName>
</protein>
<evidence type="ECO:0000256" key="3">
    <source>
        <dbReference type="ARBA" id="ARBA00023016"/>
    </source>
</evidence>
<evidence type="ECO:0000256" key="2">
    <source>
        <dbReference type="ARBA" id="ARBA00023015"/>
    </source>
</evidence>
<dbReference type="EMBL" id="VBOU01000103">
    <property type="protein sequence ID" value="TMQ52362.1"/>
    <property type="molecule type" value="Genomic_DNA"/>
</dbReference>
<dbReference type="PANTHER" id="PTHR34824:SF1">
    <property type="entry name" value="HEAT-INDUCIBLE TRANSCRIPTION REPRESSOR HRCA"/>
    <property type="match status" value="1"/>
</dbReference>
<dbReference type="InterPro" id="IPR002571">
    <property type="entry name" value="HrcA"/>
</dbReference>
<dbReference type="PANTHER" id="PTHR34824">
    <property type="entry name" value="HEAT-INDUCIBLE TRANSCRIPTION REPRESSOR HRCA"/>
    <property type="match status" value="1"/>
</dbReference>
<dbReference type="EMBL" id="VBOX01000002">
    <property type="protein sequence ID" value="TMQ67048.1"/>
    <property type="molecule type" value="Genomic_DNA"/>
</dbReference>
<proteinExistence type="inferred from homology"/>
<comment type="function">
    <text evidence="5">Negative regulator of class I heat shock genes (grpE-dnaK-dnaJ and groELS operons). Prevents heat-shock induction of these operons.</text>
</comment>
<dbReference type="InterPro" id="IPR036388">
    <property type="entry name" value="WH-like_DNA-bd_sf"/>
</dbReference>
<dbReference type="Proteomes" id="UP000319829">
    <property type="component" value="Unassembled WGS sequence"/>
</dbReference>
<evidence type="ECO:0000256" key="1">
    <source>
        <dbReference type="ARBA" id="ARBA00022491"/>
    </source>
</evidence>
<dbReference type="Pfam" id="PF01628">
    <property type="entry name" value="HrcA"/>
    <property type="match status" value="1"/>
</dbReference>
<evidence type="ECO:0000259" key="6">
    <source>
        <dbReference type="Pfam" id="PF01628"/>
    </source>
</evidence>